<feature type="chain" id="PRO_5028928220" evidence="2">
    <location>
        <begin position="20"/>
        <end position="172"/>
    </location>
</feature>
<protein>
    <submittedName>
        <fullName evidence="4">Outer membrane beta-barrel protein</fullName>
    </submittedName>
</protein>
<dbReference type="InterPro" id="IPR011250">
    <property type="entry name" value="OMP/PagP_B-barrel"/>
</dbReference>
<dbReference type="InterPro" id="IPR027385">
    <property type="entry name" value="Beta-barrel_OMP"/>
</dbReference>
<dbReference type="EMBL" id="CP058595">
    <property type="protein sequence ID" value="QLG45899.1"/>
    <property type="molecule type" value="Genomic_DNA"/>
</dbReference>
<evidence type="ECO:0000256" key="2">
    <source>
        <dbReference type="SAM" id="SignalP"/>
    </source>
</evidence>
<reference evidence="4 5" key="1">
    <citation type="journal article" date="2006" name="Int. J. Syst. Evol. Microbiol.">
        <title>Costertonia aggregata gen. nov., sp. nov., a mesophilic marine bacterium of the family Flavobacteriaceae, isolated from a mature biofilm.</title>
        <authorList>
            <person name="Kwon K.K."/>
            <person name="Lee Y.K."/>
            <person name="Lee H.K."/>
        </authorList>
    </citation>
    <scope>NUCLEOTIDE SEQUENCE [LARGE SCALE GENOMIC DNA]</scope>
    <source>
        <strain evidence="4 5">KCCM 42265</strain>
    </source>
</reference>
<dbReference type="Proteomes" id="UP000509302">
    <property type="component" value="Chromosome"/>
</dbReference>
<dbReference type="AlphaFoldDB" id="A0A7H9AR59"/>
<feature type="signal peptide" evidence="2">
    <location>
        <begin position="1"/>
        <end position="19"/>
    </location>
</feature>
<keyword evidence="5" id="KW-1185">Reference proteome</keyword>
<evidence type="ECO:0000313" key="4">
    <source>
        <dbReference type="EMBL" id="QLG45899.1"/>
    </source>
</evidence>
<dbReference type="SUPFAM" id="SSF56925">
    <property type="entry name" value="OMPA-like"/>
    <property type="match status" value="1"/>
</dbReference>
<dbReference type="RefSeq" id="WP_179242186.1">
    <property type="nucleotide sequence ID" value="NZ_CP058595.1"/>
</dbReference>
<sequence length="172" mass="19266">MRLNLLIATLILISFTNYAQNSNLVVDLHYPVPIDNNFVGENYNGVIGLGIEYHFLDIDPVKVGISVNGGFLSENTETGQGNTTLTTFQPRAVAELKLTSNGKIRPYIGIGYSFLFFKGESRSAFDNPETTTVTLTEEGLNINGGLTFNFTNRFLLKHNMIIYTCRREMLWT</sequence>
<accession>A0A7H9AR59</accession>
<gene>
    <name evidence="4" type="ORF">HYG79_11250</name>
</gene>
<organism evidence="4 5">
    <name type="scientific">Costertonia aggregata</name>
    <dbReference type="NCBI Taxonomy" id="343403"/>
    <lineage>
        <taxon>Bacteria</taxon>
        <taxon>Pseudomonadati</taxon>
        <taxon>Bacteroidota</taxon>
        <taxon>Flavobacteriia</taxon>
        <taxon>Flavobacteriales</taxon>
        <taxon>Flavobacteriaceae</taxon>
        <taxon>Costertonia</taxon>
    </lineage>
</organism>
<proteinExistence type="predicted"/>
<dbReference type="Gene3D" id="2.40.160.20">
    <property type="match status" value="1"/>
</dbReference>
<feature type="domain" description="Outer membrane protein beta-barrel" evidence="3">
    <location>
        <begin position="7"/>
        <end position="154"/>
    </location>
</feature>
<dbReference type="KEGG" id="cagg:HYG79_11250"/>
<dbReference type="Pfam" id="PF13505">
    <property type="entry name" value="OMP_b-brl"/>
    <property type="match status" value="1"/>
</dbReference>
<keyword evidence="1 2" id="KW-0732">Signal</keyword>
<evidence type="ECO:0000256" key="1">
    <source>
        <dbReference type="ARBA" id="ARBA00022729"/>
    </source>
</evidence>
<evidence type="ECO:0000259" key="3">
    <source>
        <dbReference type="Pfam" id="PF13505"/>
    </source>
</evidence>
<evidence type="ECO:0000313" key="5">
    <source>
        <dbReference type="Proteomes" id="UP000509302"/>
    </source>
</evidence>
<name>A0A7H9AR59_9FLAO</name>